<dbReference type="Proteomes" id="UP000299102">
    <property type="component" value="Unassembled WGS sequence"/>
</dbReference>
<keyword evidence="3" id="KW-1185">Reference proteome</keyword>
<feature type="compositionally biased region" description="Basic residues" evidence="1">
    <location>
        <begin position="49"/>
        <end position="59"/>
    </location>
</feature>
<sequence>MGSLFFPSSPRTAARSSVGGLLWEPTPDRICASLFPPSPIRPLLSAAKDRRRRQRRGGRAGHSLSRGHINAFGLGDFYDSSIRKFYLMPEYGPNRSQRVTAAD</sequence>
<evidence type="ECO:0000313" key="2">
    <source>
        <dbReference type="EMBL" id="GBP40381.1"/>
    </source>
</evidence>
<comment type="caution">
    <text evidence="2">The sequence shown here is derived from an EMBL/GenBank/DDBJ whole genome shotgun (WGS) entry which is preliminary data.</text>
</comment>
<feature type="region of interest" description="Disordered" evidence="1">
    <location>
        <begin position="42"/>
        <end position="64"/>
    </location>
</feature>
<name>A0A4C1VNZ5_EUMVA</name>
<protein>
    <submittedName>
        <fullName evidence="2">Uncharacterized protein</fullName>
    </submittedName>
</protein>
<proteinExistence type="predicted"/>
<evidence type="ECO:0000313" key="3">
    <source>
        <dbReference type="Proteomes" id="UP000299102"/>
    </source>
</evidence>
<evidence type="ECO:0000256" key="1">
    <source>
        <dbReference type="SAM" id="MobiDB-lite"/>
    </source>
</evidence>
<reference evidence="2 3" key="1">
    <citation type="journal article" date="2019" name="Commun. Biol.">
        <title>The bagworm genome reveals a unique fibroin gene that provides high tensile strength.</title>
        <authorList>
            <person name="Kono N."/>
            <person name="Nakamura H."/>
            <person name="Ohtoshi R."/>
            <person name="Tomita M."/>
            <person name="Numata K."/>
            <person name="Arakawa K."/>
        </authorList>
    </citation>
    <scope>NUCLEOTIDE SEQUENCE [LARGE SCALE GENOMIC DNA]</scope>
</reference>
<dbReference type="EMBL" id="BGZK01000380">
    <property type="protein sequence ID" value="GBP40381.1"/>
    <property type="molecule type" value="Genomic_DNA"/>
</dbReference>
<gene>
    <name evidence="2" type="ORF">EVAR_86527_1</name>
</gene>
<dbReference type="AlphaFoldDB" id="A0A4C1VNZ5"/>
<organism evidence="2 3">
    <name type="scientific">Eumeta variegata</name>
    <name type="common">Bagworm moth</name>
    <name type="synonym">Eumeta japonica</name>
    <dbReference type="NCBI Taxonomy" id="151549"/>
    <lineage>
        <taxon>Eukaryota</taxon>
        <taxon>Metazoa</taxon>
        <taxon>Ecdysozoa</taxon>
        <taxon>Arthropoda</taxon>
        <taxon>Hexapoda</taxon>
        <taxon>Insecta</taxon>
        <taxon>Pterygota</taxon>
        <taxon>Neoptera</taxon>
        <taxon>Endopterygota</taxon>
        <taxon>Lepidoptera</taxon>
        <taxon>Glossata</taxon>
        <taxon>Ditrysia</taxon>
        <taxon>Tineoidea</taxon>
        <taxon>Psychidae</taxon>
        <taxon>Oiketicinae</taxon>
        <taxon>Eumeta</taxon>
    </lineage>
</organism>
<accession>A0A4C1VNZ5</accession>